<dbReference type="EMBL" id="CAKOAT010107376">
    <property type="protein sequence ID" value="CAH8327090.1"/>
    <property type="molecule type" value="Genomic_DNA"/>
</dbReference>
<dbReference type="Pfam" id="PF10269">
    <property type="entry name" value="Tmemb_185A"/>
    <property type="match status" value="1"/>
</dbReference>
<dbReference type="GO" id="GO:0008270">
    <property type="term" value="F:zinc ion binding"/>
    <property type="evidence" value="ECO:0007669"/>
    <property type="project" value="UniProtKB-KW"/>
</dbReference>
<dbReference type="AlphaFoldDB" id="A0ABC8JPY2"/>
<evidence type="ECO:0000313" key="6">
    <source>
        <dbReference type="Proteomes" id="UP001642260"/>
    </source>
</evidence>
<dbReference type="InterPro" id="IPR001841">
    <property type="entry name" value="Znf_RING"/>
</dbReference>
<accession>A0ABC8JPY2</accession>
<sequence>MKIPFIIFQFILFTSLEGTPASPKNIPIVVMFVPLFLIQGATVLFVTFISVAMSFSWIYSVGGPYGKSFARLLARVFLRLYQSCKRFLEKSVLFICSVGRYFASSTARIFLRIFQHCKRLLGCWSVDEEQSRLYTGEATGYNTFAPEVVTKIPESDLVDEVCRLKAALSEQTDNSQQENNLCKVCFEDPVNVVLIPCRHHVLCSTCCKKCETCPICRVLITHRMPVYNV</sequence>
<protein>
    <recommendedName>
        <fullName evidence="4">RING-type domain-containing protein</fullName>
    </recommendedName>
</protein>
<dbReference type="SUPFAM" id="SSF57850">
    <property type="entry name" value="RING/U-box"/>
    <property type="match status" value="1"/>
</dbReference>
<feature type="transmembrane region" description="Helical" evidence="2">
    <location>
        <begin position="28"/>
        <end position="59"/>
    </location>
</feature>
<dbReference type="PANTHER" id="PTHR46859:SF6">
    <property type="entry name" value="TRANSMEMBRANE FRAGILE-X-F-ASSOCIATED PROTEIN"/>
    <property type="match status" value="1"/>
</dbReference>
<keyword evidence="1" id="KW-0862">Zinc</keyword>
<dbReference type="Proteomes" id="UP001642260">
    <property type="component" value="Unassembled WGS sequence"/>
</dbReference>
<name>A0ABC8JPY2_ERUVS</name>
<keyword evidence="1" id="KW-0863">Zinc-finger</keyword>
<proteinExistence type="predicted"/>
<dbReference type="InterPro" id="IPR019396">
    <property type="entry name" value="TM_Fragile-X-F-assoc"/>
</dbReference>
<keyword evidence="6" id="KW-1185">Reference proteome</keyword>
<dbReference type="Pfam" id="PF13920">
    <property type="entry name" value="zf-C3HC4_3"/>
    <property type="match status" value="1"/>
</dbReference>
<feature type="signal peptide" evidence="3">
    <location>
        <begin position="1"/>
        <end position="18"/>
    </location>
</feature>
<dbReference type="Gene3D" id="3.30.40.10">
    <property type="entry name" value="Zinc/RING finger domain, C3HC4 (zinc finger)"/>
    <property type="match status" value="1"/>
</dbReference>
<keyword evidence="2" id="KW-0812">Transmembrane</keyword>
<feature type="domain" description="RING-type" evidence="4">
    <location>
        <begin position="182"/>
        <end position="217"/>
    </location>
</feature>
<reference evidence="5 6" key="1">
    <citation type="submission" date="2022-03" db="EMBL/GenBank/DDBJ databases">
        <authorList>
            <person name="Macdonald S."/>
            <person name="Ahmed S."/>
            <person name="Newling K."/>
        </authorList>
    </citation>
    <scope>NUCLEOTIDE SEQUENCE [LARGE SCALE GENOMIC DNA]</scope>
</reference>
<evidence type="ECO:0000256" key="2">
    <source>
        <dbReference type="SAM" id="Phobius"/>
    </source>
</evidence>
<feature type="chain" id="PRO_5044744465" description="RING-type domain-containing protein" evidence="3">
    <location>
        <begin position="19"/>
        <end position="229"/>
    </location>
</feature>
<dbReference type="PROSITE" id="PS50089">
    <property type="entry name" value="ZF_RING_2"/>
    <property type="match status" value="1"/>
</dbReference>
<evidence type="ECO:0000256" key="3">
    <source>
        <dbReference type="SAM" id="SignalP"/>
    </source>
</evidence>
<comment type="caution">
    <text evidence="5">The sequence shown here is derived from an EMBL/GenBank/DDBJ whole genome shotgun (WGS) entry which is preliminary data.</text>
</comment>
<dbReference type="PANTHER" id="PTHR46859">
    <property type="entry name" value="TRANSMEMBRANE FRAGILE-X-F-ASSOCIATED PROTEIN"/>
    <property type="match status" value="1"/>
</dbReference>
<keyword evidence="2" id="KW-0472">Membrane</keyword>
<organism evidence="5 6">
    <name type="scientific">Eruca vesicaria subsp. sativa</name>
    <name type="common">Garden rocket</name>
    <name type="synonym">Eruca sativa</name>
    <dbReference type="NCBI Taxonomy" id="29727"/>
    <lineage>
        <taxon>Eukaryota</taxon>
        <taxon>Viridiplantae</taxon>
        <taxon>Streptophyta</taxon>
        <taxon>Embryophyta</taxon>
        <taxon>Tracheophyta</taxon>
        <taxon>Spermatophyta</taxon>
        <taxon>Magnoliopsida</taxon>
        <taxon>eudicotyledons</taxon>
        <taxon>Gunneridae</taxon>
        <taxon>Pentapetalae</taxon>
        <taxon>rosids</taxon>
        <taxon>malvids</taxon>
        <taxon>Brassicales</taxon>
        <taxon>Brassicaceae</taxon>
        <taxon>Brassiceae</taxon>
        <taxon>Eruca</taxon>
    </lineage>
</organism>
<gene>
    <name evidence="5" type="ORF">ERUC_LOCUS10943</name>
</gene>
<evidence type="ECO:0000259" key="4">
    <source>
        <dbReference type="PROSITE" id="PS50089"/>
    </source>
</evidence>
<keyword evidence="2" id="KW-1133">Transmembrane helix</keyword>
<keyword evidence="3" id="KW-0732">Signal</keyword>
<evidence type="ECO:0000256" key="1">
    <source>
        <dbReference type="PROSITE-ProRule" id="PRU00175"/>
    </source>
</evidence>
<dbReference type="InterPro" id="IPR013083">
    <property type="entry name" value="Znf_RING/FYVE/PHD"/>
</dbReference>
<keyword evidence="1" id="KW-0479">Metal-binding</keyword>
<evidence type="ECO:0000313" key="5">
    <source>
        <dbReference type="EMBL" id="CAH8327090.1"/>
    </source>
</evidence>